<keyword evidence="11" id="KW-1185">Reference proteome</keyword>
<dbReference type="GO" id="GO:0008270">
    <property type="term" value="F:zinc ion binding"/>
    <property type="evidence" value="ECO:0007669"/>
    <property type="project" value="UniProtKB-KW"/>
</dbReference>
<keyword evidence="3" id="KW-0677">Repeat</keyword>
<feature type="compositionally biased region" description="Polar residues" evidence="7">
    <location>
        <begin position="127"/>
        <end position="139"/>
    </location>
</feature>
<feature type="domain" description="WW" evidence="8">
    <location>
        <begin position="18"/>
        <end position="51"/>
    </location>
</feature>
<keyword evidence="1" id="KW-0597">Phosphoprotein</keyword>
<dbReference type="VEuPathDB" id="TriTrypDB:TEOVI_000571400"/>
<gene>
    <name evidence="10" type="ORF">TEOVI_000571400</name>
</gene>
<dbReference type="FunFam" id="2.20.70.10:FF:000035">
    <property type="entry name" value="Salvador homolog 1 (Drosophila)"/>
    <property type="match status" value="1"/>
</dbReference>
<proteinExistence type="predicted"/>
<dbReference type="SUPFAM" id="SSF90229">
    <property type="entry name" value="CCCH zinc finger"/>
    <property type="match status" value="1"/>
</dbReference>
<evidence type="ECO:0000259" key="8">
    <source>
        <dbReference type="PROSITE" id="PS50020"/>
    </source>
</evidence>
<dbReference type="InterPro" id="IPR000571">
    <property type="entry name" value="Znf_CCCH"/>
</dbReference>
<evidence type="ECO:0000256" key="6">
    <source>
        <dbReference type="PROSITE-ProRule" id="PRU00723"/>
    </source>
</evidence>
<dbReference type="FunFam" id="4.10.1000.10:FF:000003">
    <property type="entry name" value="Zinc finger CCCH domain-containing protein"/>
    <property type="match status" value="1"/>
</dbReference>
<dbReference type="InterPro" id="IPR001202">
    <property type="entry name" value="WW_dom"/>
</dbReference>
<dbReference type="RefSeq" id="XP_067077247.1">
    <property type="nucleotide sequence ID" value="XM_067221146.1"/>
</dbReference>
<organism evidence="10 11">
    <name type="scientific">Trypanosoma equiperdum</name>
    <dbReference type="NCBI Taxonomy" id="5694"/>
    <lineage>
        <taxon>Eukaryota</taxon>
        <taxon>Discoba</taxon>
        <taxon>Euglenozoa</taxon>
        <taxon>Kinetoplastea</taxon>
        <taxon>Metakinetoplastina</taxon>
        <taxon>Trypanosomatida</taxon>
        <taxon>Trypanosomatidae</taxon>
        <taxon>Trypanosoma</taxon>
    </lineage>
</organism>
<dbReference type="GO" id="GO:0051252">
    <property type="term" value="P:regulation of RNA metabolic process"/>
    <property type="evidence" value="ECO:0007669"/>
    <property type="project" value="UniProtKB-ARBA"/>
</dbReference>
<name>A0A1G4I1U2_TRYEQ</name>
<evidence type="ECO:0000256" key="1">
    <source>
        <dbReference type="ARBA" id="ARBA00022553"/>
    </source>
</evidence>
<dbReference type="PROSITE" id="PS50020">
    <property type="entry name" value="WW_DOMAIN_2"/>
    <property type="match status" value="1"/>
</dbReference>
<accession>A0A1G4I1U2</accession>
<dbReference type="Proteomes" id="UP000195570">
    <property type="component" value="Unassembled WGS sequence"/>
</dbReference>
<dbReference type="SMR" id="A0A1G4I1U2"/>
<evidence type="ECO:0000256" key="4">
    <source>
        <dbReference type="ARBA" id="ARBA00022771"/>
    </source>
</evidence>
<feature type="zinc finger region" description="C3H1-type" evidence="6">
    <location>
        <begin position="76"/>
        <end position="104"/>
    </location>
</feature>
<dbReference type="Gene3D" id="4.10.1000.10">
    <property type="entry name" value="Zinc finger, CCCH-type"/>
    <property type="match status" value="1"/>
</dbReference>
<dbReference type="Gene3D" id="2.20.70.10">
    <property type="match status" value="1"/>
</dbReference>
<dbReference type="PROSITE" id="PS50103">
    <property type="entry name" value="ZF_C3H1"/>
    <property type="match status" value="1"/>
</dbReference>
<dbReference type="GO" id="GO:0060090">
    <property type="term" value="F:molecular adaptor activity"/>
    <property type="evidence" value="ECO:0007669"/>
    <property type="project" value="InterPro"/>
</dbReference>
<evidence type="ECO:0000256" key="2">
    <source>
        <dbReference type="ARBA" id="ARBA00022723"/>
    </source>
</evidence>
<dbReference type="InterPro" id="IPR036020">
    <property type="entry name" value="WW_dom_sf"/>
</dbReference>
<evidence type="ECO:0000256" key="5">
    <source>
        <dbReference type="ARBA" id="ARBA00022833"/>
    </source>
</evidence>
<dbReference type="Pfam" id="PF25542">
    <property type="entry name" value="zf-CCCH_12"/>
    <property type="match status" value="1"/>
</dbReference>
<dbReference type="PANTHER" id="PTHR47522:SF2">
    <property type="entry name" value="PROTEIN SALVADOR HOMOLOG 1"/>
    <property type="match status" value="1"/>
</dbReference>
<reference evidence="10" key="1">
    <citation type="submission" date="2016-09" db="EMBL/GenBank/DDBJ databases">
        <authorList>
            <person name="Hebert L."/>
            <person name="Moumen B."/>
        </authorList>
    </citation>
    <scope>NUCLEOTIDE SEQUENCE [LARGE SCALE GENOMIC DNA]</scope>
    <source>
        <strain evidence="10">OVI</strain>
    </source>
</reference>
<keyword evidence="5 6" id="KW-0862">Zinc</keyword>
<comment type="caution">
    <text evidence="10">The sequence shown here is derived from an EMBL/GenBank/DDBJ whole genome shotgun (WGS) entry which is preliminary data.</text>
</comment>
<evidence type="ECO:0000313" key="10">
    <source>
        <dbReference type="EMBL" id="SCU65686.1"/>
    </source>
</evidence>
<evidence type="ECO:0000256" key="3">
    <source>
        <dbReference type="ARBA" id="ARBA00022737"/>
    </source>
</evidence>
<feature type="region of interest" description="Disordered" evidence="7">
    <location>
        <begin position="111"/>
        <end position="139"/>
    </location>
</feature>
<dbReference type="InterPro" id="IPR030030">
    <property type="entry name" value="Sav"/>
</dbReference>
<feature type="domain" description="C3H1-type" evidence="9">
    <location>
        <begin position="76"/>
        <end position="104"/>
    </location>
</feature>
<dbReference type="GO" id="GO:0005829">
    <property type="term" value="C:cytosol"/>
    <property type="evidence" value="ECO:0007669"/>
    <property type="project" value="TreeGrafter"/>
</dbReference>
<dbReference type="PANTHER" id="PTHR47522">
    <property type="entry name" value="SALVADOR FAMILY WW DOMAIN-CONTAINING PROTEIN 1"/>
    <property type="match status" value="1"/>
</dbReference>
<dbReference type="SMART" id="SM00456">
    <property type="entry name" value="WW"/>
    <property type="match status" value="1"/>
</dbReference>
<sequence length="139" mass="15768">MAFNQRFDRGAQPSYAAVQLPPGWQMAYSVEGEVYYIDHNTRTTHWKIPQEVLNEMYHQGQTYRPSRSRRGIDRSKMKTKMCMNIQNGGKCTWGNACAFAHSSEELAAVPHNGGGQRMRMDPGAHQGNDNGLDNNHLQQ</sequence>
<evidence type="ECO:0000313" key="11">
    <source>
        <dbReference type="Proteomes" id="UP000195570"/>
    </source>
</evidence>
<dbReference type="GO" id="GO:0035329">
    <property type="term" value="P:hippo signaling"/>
    <property type="evidence" value="ECO:0007669"/>
    <property type="project" value="InterPro"/>
</dbReference>
<evidence type="ECO:0000259" key="9">
    <source>
        <dbReference type="PROSITE" id="PS50103"/>
    </source>
</evidence>
<keyword evidence="4 6" id="KW-0863">Zinc-finger</keyword>
<dbReference type="SUPFAM" id="SSF51045">
    <property type="entry name" value="WW domain"/>
    <property type="match status" value="1"/>
</dbReference>
<dbReference type="InterPro" id="IPR036855">
    <property type="entry name" value="Znf_CCCH_sf"/>
</dbReference>
<dbReference type="CDD" id="cd00201">
    <property type="entry name" value="WW"/>
    <property type="match status" value="1"/>
</dbReference>
<dbReference type="GeneID" id="92379654"/>
<dbReference type="GO" id="GO:0010468">
    <property type="term" value="P:regulation of gene expression"/>
    <property type="evidence" value="ECO:0007669"/>
    <property type="project" value="UniProtKB-ARBA"/>
</dbReference>
<dbReference type="Pfam" id="PF00397">
    <property type="entry name" value="WW"/>
    <property type="match status" value="1"/>
</dbReference>
<dbReference type="AlphaFoldDB" id="A0A1G4I1U2"/>
<keyword evidence="2 6" id="KW-0479">Metal-binding</keyword>
<protein>
    <submittedName>
        <fullName evidence="10">Zinc finger protein 2</fullName>
    </submittedName>
</protein>
<dbReference type="GO" id="GO:0008285">
    <property type="term" value="P:negative regulation of cell population proliferation"/>
    <property type="evidence" value="ECO:0007669"/>
    <property type="project" value="TreeGrafter"/>
</dbReference>
<dbReference type="EMBL" id="CZPT02000365">
    <property type="protein sequence ID" value="SCU65686.1"/>
    <property type="molecule type" value="Genomic_DNA"/>
</dbReference>
<evidence type="ECO:0000256" key="7">
    <source>
        <dbReference type="SAM" id="MobiDB-lite"/>
    </source>
</evidence>